<dbReference type="InterPro" id="IPR004472">
    <property type="entry name" value="DTB_synth_BioD"/>
</dbReference>
<feature type="binding site" evidence="9">
    <location>
        <position position="41"/>
    </location>
    <ligand>
        <name>substrate</name>
    </ligand>
</feature>
<evidence type="ECO:0000256" key="4">
    <source>
        <dbReference type="ARBA" id="ARBA00022741"/>
    </source>
</evidence>
<comment type="subunit">
    <text evidence="9">Homodimer.</text>
</comment>
<keyword evidence="7 9" id="KW-0460">Magnesium</keyword>
<evidence type="ECO:0000313" key="11">
    <source>
        <dbReference type="Proteomes" id="UP000242432"/>
    </source>
</evidence>
<dbReference type="Gene3D" id="3.40.50.300">
    <property type="entry name" value="P-loop containing nucleotide triphosphate hydrolases"/>
    <property type="match status" value="1"/>
</dbReference>
<feature type="binding site" evidence="9">
    <location>
        <begin position="175"/>
        <end position="176"/>
    </location>
    <ligand>
        <name>ATP</name>
        <dbReference type="ChEBI" id="CHEBI:30616"/>
    </ligand>
</feature>
<keyword evidence="6 9" id="KW-0067">ATP-binding</keyword>
<dbReference type="PANTHER" id="PTHR43210:SF2">
    <property type="entry name" value="ATP-DEPENDENT DETHIOBIOTIN SYNTHETASE BIOD 2"/>
    <property type="match status" value="1"/>
</dbReference>
<comment type="cofactor">
    <cofactor evidence="9">
        <name>Mg(2+)</name>
        <dbReference type="ChEBI" id="CHEBI:18420"/>
    </cofactor>
</comment>
<feature type="binding site" evidence="9">
    <location>
        <position position="50"/>
    </location>
    <ligand>
        <name>ATP</name>
        <dbReference type="ChEBI" id="CHEBI:30616"/>
    </ligand>
</feature>
<evidence type="ECO:0000256" key="6">
    <source>
        <dbReference type="ARBA" id="ARBA00022840"/>
    </source>
</evidence>
<comment type="catalytic activity">
    <reaction evidence="8">
        <text>(7R,8S)-8-amino-7-(carboxyamino)nonanoate + ATP = (4R,5S)-dethiobiotin + ADP + phosphate + H(+)</text>
        <dbReference type="Rhea" id="RHEA:63684"/>
        <dbReference type="ChEBI" id="CHEBI:15378"/>
        <dbReference type="ChEBI" id="CHEBI:30616"/>
        <dbReference type="ChEBI" id="CHEBI:43474"/>
        <dbReference type="ChEBI" id="CHEBI:149470"/>
        <dbReference type="ChEBI" id="CHEBI:149473"/>
        <dbReference type="ChEBI" id="CHEBI:456216"/>
    </reaction>
</comment>
<keyword evidence="2 9" id="KW-0436">Ligase</keyword>
<sequence>MRGLFVTGTGTDIGKTYVSAAIARELTRKNLSLAYYKAAVSGSDCIEHSDAGYVRDSSGIKQNTESLLSYLYEKPLSPHLAARGENRFASLERIVSDFNSLRDSYDYVLSEGAGGIICPVVWEKDCHLMYLDILKALKLNAVVVADAGLGTINHTVLTISFLLQNKVNVKGVILNNYDCDSLMHTDNLKMIEEISGIKVIATLGKGDRNLSLRYKNMEDYFDEC</sequence>
<feature type="binding site" evidence="9">
    <location>
        <position position="16"/>
    </location>
    <ligand>
        <name>Mg(2+)</name>
        <dbReference type="ChEBI" id="CHEBI:18420"/>
    </ligand>
</feature>
<dbReference type="RefSeq" id="WP_078929191.1">
    <property type="nucleotide sequence ID" value="NZ_FUXX01000035.1"/>
</dbReference>
<feature type="binding site" evidence="9">
    <location>
        <begin position="12"/>
        <end position="17"/>
    </location>
    <ligand>
        <name>ATP</name>
        <dbReference type="ChEBI" id="CHEBI:30616"/>
    </ligand>
</feature>
<dbReference type="PANTHER" id="PTHR43210">
    <property type="entry name" value="DETHIOBIOTIN SYNTHETASE"/>
    <property type="match status" value="1"/>
</dbReference>
<dbReference type="SUPFAM" id="SSF52540">
    <property type="entry name" value="P-loop containing nucleoside triphosphate hydrolases"/>
    <property type="match status" value="1"/>
</dbReference>
<dbReference type="GO" id="GO:0005524">
    <property type="term" value="F:ATP binding"/>
    <property type="evidence" value="ECO:0007669"/>
    <property type="project" value="UniProtKB-UniRule"/>
</dbReference>
<comment type="caution">
    <text evidence="9">Lacks conserved residue(s) required for the propagation of feature annotation.</text>
</comment>
<feature type="active site" evidence="9">
    <location>
        <position position="37"/>
    </location>
</feature>
<comment type="catalytic activity">
    <reaction evidence="9">
        <text>(7R,8S)-7,8-diammoniononanoate + CO2 + ATP = (4R,5S)-dethiobiotin + ADP + phosphate + 3 H(+)</text>
        <dbReference type="Rhea" id="RHEA:15805"/>
        <dbReference type="ChEBI" id="CHEBI:15378"/>
        <dbReference type="ChEBI" id="CHEBI:16526"/>
        <dbReference type="ChEBI" id="CHEBI:30616"/>
        <dbReference type="ChEBI" id="CHEBI:43474"/>
        <dbReference type="ChEBI" id="CHEBI:149469"/>
        <dbReference type="ChEBI" id="CHEBI:149473"/>
        <dbReference type="ChEBI" id="CHEBI:456216"/>
        <dbReference type="EC" id="6.3.3.3"/>
    </reaction>
</comment>
<evidence type="ECO:0000256" key="7">
    <source>
        <dbReference type="ARBA" id="ARBA00022842"/>
    </source>
</evidence>
<accession>A0A1T4VN55</accession>
<comment type="pathway">
    <text evidence="9">Cofactor biosynthesis; biotin biosynthesis; biotin from 7,8-diaminononanoate: step 1/2.</text>
</comment>
<evidence type="ECO:0000256" key="8">
    <source>
        <dbReference type="ARBA" id="ARBA00047386"/>
    </source>
</evidence>
<dbReference type="GO" id="GO:0000287">
    <property type="term" value="F:magnesium ion binding"/>
    <property type="evidence" value="ECO:0007669"/>
    <property type="project" value="UniProtKB-UniRule"/>
</dbReference>
<comment type="function">
    <text evidence="9">Catalyzes a mechanistically unusual reaction, the ATP-dependent insertion of CO2 between the N7 and N8 nitrogen atoms of 7,8-diaminopelargonic acid (DAPA, also called 7,8-diammoniononanoate) to form a ureido ring.</text>
</comment>
<gene>
    <name evidence="9" type="primary">bioD</name>
    <name evidence="10" type="ORF">SAMN02745213_01822</name>
</gene>
<dbReference type="Pfam" id="PF13500">
    <property type="entry name" value="AAA_26"/>
    <property type="match status" value="1"/>
</dbReference>
<dbReference type="UniPathway" id="UPA00078">
    <property type="reaction ID" value="UER00161"/>
</dbReference>
<comment type="similarity">
    <text evidence="9">Belongs to the dethiobiotin synthetase family.</text>
</comment>
<keyword evidence="4 9" id="KW-0547">Nucleotide-binding</keyword>
<proteinExistence type="inferred from homology"/>
<keyword evidence="5 9" id="KW-0093">Biotin biosynthesis</keyword>
<evidence type="ECO:0000256" key="9">
    <source>
        <dbReference type="HAMAP-Rule" id="MF_00336"/>
    </source>
</evidence>
<dbReference type="NCBIfam" id="TIGR00347">
    <property type="entry name" value="bioD"/>
    <property type="match status" value="1"/>
</dbReference>
<dbReference type="InterPro" id="IPR027417">
    <property type="entry name" value="P-loop_NTPase"/>
</dbReference>
<dbReference type="Proteomes" id="UP000242432">
    <property type="component" value="Unassembled WGS sequence"/>
</dbReference>
<dbReference type="CDD" id="cd03109">
    <property type="entry name" value="DTBS"/>
    <property type="match status" value="1"/>
</dbReference>
<keyword evidence="1 9" id="KW-0963">Cytoplasm</keyword>
<evidence type="ECO:0000256" key="3">
    <source>
        <dbReference type="ARBA" id="ARBA00022723"/>
    </source>
</evidence>
<feature type="binding site" evidence="9">
    <location>
        <begin position="111"/>
        <end position="114"/>
    </location>
    <ligand>
        <name>ATP</name>
        <dbReference type="ChEBI" id="CHEBI:30616"/>
    </ligand>
</feature>
<dbReference type="PIRSF" id="PIRSF006755">
    <property type="entry name" value="DTB_synth"/>
    <property type="match status" value="1"/>
</dbReference>
<dbReference type="EC" id="6.3.3.3" evidence="9"/>
<evidence type="ECO:0000313" key="10">
    <source>
        <dbReference type="EMBL" id="SKA66422.1"/>
    </source>
</evidence>
<keyword evidence="11" id="KW-1185">Reference proteome</keyword>
<dbReference type="GO" id="GO:0004141">
    <property type="term" value="F:dethiobiotin synthase activity"/>
    <property type="evidence" value="ECO:0007669"/>
    <property type="project" value="UniProtKB-UniRule"/>
</dbReference>
<feature type="binding site" evidence="9">
    <location>
        <position position="50"/>
    </location>
    <ligand>
        <name>Mg(2+)</name>
        <dbReference type="ChEBI" id="CHEBI:18420"/>
    </ligand>
</feature>
<feature type="binding site" evidence="9">
    <location>
        <position position="111"/>
    </location>
    <ligand>
        <name>Mg(2+)</name>
        <dbReference type="ChEBI" id="CHEBI:18420"/>
    </ligand>
</feature>
<evidence type="ECO:0000256" key="1">
    <source>
        <dbReference type="ARBA" id="ARBA00022490"/>
    </source>
</evidence>
<comment type="subcellular location">
    <subcellularLocation>
        <location evidence="9">Cytoplasm</location>
    </subcellularLocation>
</comment>
<evidence type="ECO:0000256" key="5">
    <source>
        <dbReference type="ARBA" id="ARBA00022756"/>
    </source>
</evidence>
<reference evidence="11" key="1">
    <citation type="submission" date="2017-02" db="EMBL/GenBank/DDBJ databases">
        <authorList>
            <person name="Varghese N."/>
            <person name="Submissions S."/>
        </authorList>
    </citation>
    <scope>NUCLEOTIDE SEQUENCE [LARGE SCALE GENOMIC DNA]</scope>
    <source>
        <strain evidence="11">DSM 3072</strain>
    </source>
</reference>
<name>A0A1T4VN55_9GAMM</name>
<dbReference type="EMBL" id="FUXX01000035">
    <property type="protein sequence ID" value="SKA66422.1"/>
    <property type="molecule type" value="Genomic_DNA"/>
</dbReference>
<keyword evidence="3 9" id="KW-0479">Metal-binding</keyword>
<dbReference type="GO" id="GO:0005829">
    <property type="term" value="C:cytosol"/>
    <property type="evidence" value="ECO:0007669"/>
    <property type="project" value="TreeGrafter"/>
</dbReference>
<organism evidence="10 11">
    <name type="scientific">Succinivibrio dextrinosolvens DSM 3072</name>
    <dbReference type="NCBI Taxonomy" id="1123324"/>
    <lineage>
        <taxon>Bacteria</taxon>
        <taxon>Pseudomonadati</taxon>
        <taxon>Pseudomonadota</taxon>
        <taxon>Gammaproteobacteria</taxon>
        <taxon>Aeromonadales</taxon>
        <taxon>Succinivibrionaceae</taxon>
        <taxon>Succinivibrio</taxon>
    </lineage>
</organism>
<protein>
    <recommendedName>
        <fullName evidence="9">ATP-dependent dethiobiotin synthetase BioD</fullName>
        <ecNumber evidence="9">6.3.3.3</ecNumber>
    </recommendedName>
    <alternativeName>
        <fullName evidence="9">DTB synthetase</fullName>
        <shortName evidence="9">DTBS</shortName>
    </alternativeName>
    <alternativeName>
        <fullName evidence="9">Dethiobiotin synthase</fullName>
    </alternativeName>
</protein>
<dbReference type="GO" id="GO:0009102">
    <property type="term" value="P:biotin biosynthetic process"/>
    <property type="evidence" value="ECO:0007669"/>
    <property type="project" value="UniProtKB-UniRule"/>
</dbReference>
<dbReference type="AlphaFoldDB" id="A0A1T4VN55"/>
<dbReference type="STRING" id="83771.SAMN02910357_00373"/>
<dbReference type="HAMAP" id="MF_00336">
    <property type="entry name" value="BioD"/>
    <property type="match status" value="1"/>
</dbReference>
<evidence type="ECO:0000256" key="2">
    <source>
        <dbReference type="ARBA" id="ARBA00022598"/>
    </source>
</evidence>